<keyword evidence="3" id="KW-0479">Metal-binding</keyword>
<feature type="compositionally biased region" description="Acidic residues" evidence="6">
    <location>
        <begin position="233"/>
        <end position="251"/>
    </location>
</feature>
<dbReference type="AlphaFoldDB" id="A0AAV7YLR5"/>
<dbReference type="InterPro" id="IPR051426">
    <property type="entry name" value="Peflin/Sorcin_CaBP"/>
</dbReference>
<evidence type="ECO:0000256" key="1">
    <source>
        <dbReference type="ARBA" id="ARBA00004496"/>
    </source>
</evidence>
<evidence type="ECO:0000256" key="6">
    <source>
        <dbReference type="SAM" id="MobiDB-lite"/>
    </source>
</evidence>
<evidence type="ECO:0000256" key="4">
    <source>
        <dbReference type="ARBA" id="ARBA00022737"/>
    </source>
</evidence>
<feature type="region of interest" description="Disordered" evidence="6">
    <location>
        <begin position="233"/>
        <end position="253"/>
    </location>
</feature>
<dbReference type="InterPro" id="IPR002048">
    <property type="entry name" value="EF_hand_dom"/>
</dbReference>
<dbReference type="Pfam" id="PF13202">
    <property type="entry name" value="EF-hand_5"/>
    <property type="match status" value="1"/>
</dbReference>
<dbReference type="InterPro" id="IPR018247">
    <property type="entry name" value="EF_Hand_1_Ca_BS"/>
</dbReference>
<evidence type="ECO:0000313" key="8">
    <source>
        <dbReference type="EMBL" id="KAJ3429664.1"/>
    </source>
</evidence>
<dbReference type="SMART" id="SM00054">
    <property type="entry name" value="EFh"/>
    <property type="match status" value="2"/>
</dbReference>
<evidence type="ECO:0000313" key="9">
    <source>
        <dbReference type="Proteomes" id="UP001146793"/>
    </source>
</evidence>
<keyword evidence="2" id="KW-0963">Cytoplasm</keyword>
<evidence type="ECO:0000256" key="5">
    <source>
        <dbReference type="ARBA" id="ARBA00022837"/>
    </source>
</evidence>
<name>A0AAV7YLR5_9EUKA</name>
<keyword evidence="4" id="KW-0677">Repeat</keyword>
<dbReference type="Proteomes" id="UP001146793">
    <property type="component" value="Unassembled WGS sequence"/>
</dbReference>
<dbReference type="InterPro" id="IPR011992">
    <property type="entry name" value="EF-hand-dom_pair"/>
</dbReference>
<comment type="subcellular location">
    <subcellularLocation>
        <location evidence="1">Cytoplasm</location>
    </subcellularLocation>
</comment>
<feature type="domain" description="EF-hand" evidence="7">
    <location>
        <begin position="119"/>
        <end position="154"/>
    </location>
</feature>
<dbReference type="PANTHER" id="PTHR46212">
    <property type="entry name" value="PEFLIN"/>
    <property type="match status" value="1"/>
</dbReference>
<dbReference type="EMBL" id="JANTQA010000057">
    <property type="protein sequence ID" value="KAJ3429664.1"/>
    <property type="molecule type" value="Genomic_DNA"/>
</dbReference>
<organism evidence="8 9">
    <name type="scientific">Anaeramoeba flamelloides</name>
    <dbReference type="NCBI Taxonomy" id="1746091"/>
    <lineage>
        <taxon>Eukaryota</taxon>
        <taxon>Metamonada</taxon>
        <taxon>Anaeramoebidae</taxon>
        <taxon>Anaeramoeba</taxon>
    </lineage>
</organism>
<protein>
    <submittedName>
        <fullName evidence="8">Peflin</fullName>
    </submittedName>
</protein>
<dbReference type="Pfam" id="PF13499">
    <property type="entry name" value="EF-hand_7"/>
    <property type="match status" value="1"/>
</dbReference>
<dbReference type="PROSITE" id="PS00018">
    <property type="entry name" value="EF_HAND_1"/>
    <property type="match status" value="2"/>
</dbReference>
<dbReference type="GO" id="GO:0005509">
    <property type="term" value="F:calcium ion binding"/>
    <property type="evidence" value="ECO:0007669"/>
    <property type="project" value="InterPro"/>
</dbReference>
<dbReference type="Gene3D" id="1.10.238.10">
    <property type="entry name" value="EF-hand"/>
    <property type="match status" value="1"/>
</dbReference>
<dbReference type="SUPFAM" id="SSF47473">
    <property type="entry name" value="EF-hand"/>
    <property type="match status" value="1"/>
</dbReference>
<dbReference type="PROSITE" id="PS50222">
    <property type="entry name" value="EF_HAND_2"/>
    <property type="match status" value="2"/>
</dbReference>
<proteinExistence type="predicted"/>
<evidence type="ECO:0000256" key="3">
    <source>
        <dbReference type="ARBA" id="ARBA00022723"/>
    </source>
</evidence>
<reference evidence="8" key="1">
    <citation type="submission" date="2022-08" db="EMBL/GenBank/DDBJ databases">
        <title>Novel sulphate-reducing endosymbionts in the free-living metamonad Anaeramoeba.</title>
        <authorList>
            <person name="Jerlstrom-Hultqvist J."/>
            <person name="Cepicka I."/>
            <person name="Gallot-Lavallee L."/>
            <person name="Salas-Leiva D."/>
            <person name="Curtis B.A."/>
            <person name="Zahonova K."/>
            <person name="Pipaliya S."/>
            <person name="Dacks J."/>
            <person name="Roger A.J."/>
        </authorList>
    </citation>
    <scope>NUCLEOTIDE SEQUENCE</scope>
    <source>
        <strain evidence="8">Busselton2</strain>
    </source>
</reference>
<evidence type="ECO:0000259" key="7">
    <source>
        <dbReference type="PROSITE" id="PS50222"/>
    </source>
</evidence>
<accession>A0AAV7YLR5</accession>
<sequence>MWNQRYNNGGQYNQNNYQQQLRQQQMLQQQQLRQQQMLQQQQMRQQQMIQQRMMNNQLQIWFKQVDTDNSGLIDATELSKALSHSFEKFDEVTAEKLVRLFDRQKLGGINFQQFVALYKFMKTMQKSFKTIDTDGSGTLEIDELVPALKNAGFGMMTLKTVNILLRQFGDKINGEYCLSYAQFIDLCIHLQQSKNVFSSWSQGGNMRHFSETDGKTETETDLVTENDLITEYDVEIDDDDGEDEDDDDESIPEMKIDEDKPILKMNEEFQIYKMLQNNKNEKIKIEKDEFSVDLKKVLLSSDPWDASLLPAEPKLNYYKPFGEYERACRRWSQIVVWQLKDMPMHVRQLEKQALLKPYKKKTKKQKTSNLMILFIFPEFKYYDELIENLHLYYYLQVILIEYSEGNYRINDDCQKLIKDKLSEISNGLIYLFKKEPDLLDKIIFIGISLRSSNVSMYFLFLLIRIFKINSELILPNSNDELAIIDQFELLGLSKFIHSQNTAKFILKLFQKDGFIKNFAKGYSMDFDLLIGQLFAHSPMLEFVSFPNSNVLQSGMMNEINSYAKKEKIFDEYEYEDDNESRTSNLKNKGLLTQNNILSHPPSITILHSPSLILIASFLSQMVKCLVKRDLTVGTHQINTNNINKNKRKERKEKKENENLKHLEVLEKLQL</sequence>
<dbReference type="GO" id="GO:0048306">
    <property type="term" value="F:calcium-dependent protein binding"/>
    <property type="evidence" value="ECO:0007669"/>
    <property type="project" value="UniProtKB-ARBA"/>
</dbReference>
<dbReference type="GO" id="GO:0005737">
    <property type="term" value="C:cytoplasm"/>
    <property type="evidence" value="ECO:0007669"/>
    <property type="project" value="UniProtKB-SubCell"/>
</dbReference>
<feature type="domain" description="EF-hand" evidence="7">
    <location>
        <begin position="53"/>
        <end position="88"/>
    </location>
</feature>
<comment type="caution">
    <text evidence="8">The sequence shown here is derived from an EMBL/GenBank/DDBJ whole genome shotgun (WGS) entry which is preliminary data.</text>
</comment>
<gene>
    <name evidence="8" type="ORF">M0812_25022</name>
</gene>
<evidence type="ECO:0000256" key="2">
    <source>
        <dbReference type="ARBA" id="ARBA00022490"/>
    </source>
</evidence>
<keyword evidence="5" id="KW-0106">Calcium</keyword>
<dbReference type="PANTHER" id="PTHR46212:SF3">
    <property type="entry name" value="GH27120P"/>
    <property type="match status" value="1"/>
</dbReference>